<dbReference type="PROSITE" id="PS00616">
    <property type="entry name" value="HIS_ACID_PHOSPHAT_1"/>
    <property type="match status" value="1"/>
</dbReference>
<comment type="catalytic activity">
    <reaction evidence="1">
        <text>a phosphate monoester + H2O = an alcohol + phosphate</text>
        <dbReference type="Rhea" id="RHEA:15017"/>
        <dbReference type="ChEBI" id="CHEBI:15377"/>
        <dbReference type="ChEBI" id="CHEBI:30879"/>
        <dbReference type="ChEBI" id="CHEBI:43474"/>
        <dbReference type="ChEBI" id="CHEBI:67140"/>
        <dbReference type="EC" id="3.1.3.2"/>
    </reaction>
</comment>
<keyword evidence="3" id="KW-0732">Signal</keyword>
<feature type="chain" id="PRO_5043529027" description="Phosphatase" evidence="3">
    <location>
        <begin position="22"/>
        <end position="334"/>
    </location>
</feature>
<name>A0AAV5UXS5_9BILA</name>
<evidence type="ECO:0000256" key="2">
    <source>
        <dbReference type="ARBA" id="ARBA00005375"/>
    </source>
</evidence>
<dbReference type="CDD" id="cd07061">
    <property type="entry name" value="HP_HAP_like"/>
    <property type="match status" value="1"/>
</dbReference>
<dbReference type="AlphaFoldDB" id="A0AAV5UXS5"/>
<keyword evidence="5" id="KW-1185">Reference proteome</keyword>
<dbReference type="PANTHER" id="PTHR11567">
    <property type="entry name" value="ACID PHOSPHATASE-RELATED"/>
    <property type="match status" value="1"/>
</dbReference>
<dbReference type="InterPro" id="IPR050645">
    <property type="entry name" value="Histidine_acid_phosphatase"/>
</dbReference>
<dbReference type="InterPro" id="IPR029033">
    <property type="entry name" value="His_PPase_superfam"/>
</dbReference>
<proteinExistence type="inferred from homology"/>
<accession>A0AAV5UXS5</accession>
<reference evidence="4" key="1">
    <citation type="submission" date="2023-10" db="EMBL/GenBank/DDBJ databases">
        <title>Genome assembly of Pristionchus species.</title>
        <authorList>
            <person name="Yoshida K."/>
            <person name="Sommer R.J."/>
        </authorList>
    </citation>
    <scope>NUCLEOTIDE SEQUENCE</scope>
    <source>
        <strain evidence="4">RS5133</strain>
    </source>
</reference>
<dbReference type="InterPro" id="IPR000560">
    <property type="entry name" value="His_Pase_clade-2"/>
</dbReference>
<organism evidence="4 5">
    <name type="scientific">Pristionchus fissidentatus</name>
    <dbReference type="NCBI Taxonomy" id="1538716"/>
    <lineage>
        <taxon>Eukaryota</taxon>
        <taxon>Metazoa</taxon>
        <taxon>Ecdysozoa</taxon>
        <taxon>Nematoda</taxon>
        <taxon>Chromadorea</taxon>
        <taxon>Rhabditida</taxon>
        <taxon>Rhabditina</taxon>
        <taxon>Diplogasteromorpha</taxon>
        <taxon>Diplogasteroidea</taxon>
        <taxon>Neodiplogasteridae</taxon>
        <taxon>Pristionchus</taxon>
    </lineage>
</organism>
<evidence type="ECO:0000313" key="5">
    <source>
        <dbReference type="Proteomes" id="UP001432322"/>
    </source>
</evidence>
<comment type="caution">
    <text evidence="4">The sequence shown here is derived from an EMBL/GenBank/DDBJ whole genome shotgun (WGS) entry which is preliminary data.</text>
</comment>
<gene>
    <name evidence="4" type="ORF">PFISCL1PPCAC_3128</name>
</gene>
<sequence length="334" mass="37802">MRAIALCFVFLIASAADRLLAVQTLFRHGLRTPTETYASDPYTEAFWGVPWGELSTHGMAQQFTQGKRMRKMYVEDTPLVGAKYSRYETFVRSADYPRCSQSAQAQFAGFYAGSPTFSSDVIDWPSNSTPIPIHTVPYDQDHVLEGFEPQVCWKFAQLMYARQLTGEFQDFIASNWQLLYVINANWGEPEDYSYNAISTMFTSLSVEKDFNLTLPGWVTDEFYSELEIASNKGFEYSLGEGTYAWLETRCKLISSAGFGLPMNPELVKLSAGFLLNEWIGNINSTINGTSTVKYYSYSGHDVTITSLLIGLGVKQQLIDAILGQFEERVRHVYW</sequence>
<evidence type="ECO:0008006" key="6">
    <source>
        <dbReference type="Google" id="ProtNLM"/>
    </source>
</evidence>
<feature type="non-terminal residue" evidence="4">
    <location>
        <position position="334"/>
    </location>
</feature>
<dbReference type="SUPFAM" id="SSF53254">
    <property type="entry name" value="Phosphoglycerate mutase-like"/>
    <property type="match status" value="1"/>
</dbReference>
<dbReference type="EMBL" id="BTSY01000001">
    <property type="protein sequence ID" value="GMT11831.1"/>
    <property type="molecule type" value="Genomic_DNA"/>
</dbReference>
<dbReference type="PANTHER" id="PTHR11567:SF210">
    <property type="entry name" value="ACID PHOSPHATASE 5-RELATED"/>
    <property type="match status" value="1"/>
</dbReference>
<evidence type="ECO:0000256" key="1">
    <source>
        <dbReference type="ARBA" id="ARBA00000032"/>
    </source>
</evidence>
<dbReference type="Proteomes" id="UP001432322">
    <property type="component" value="Unassembled WGS sequence"/>
</dbReference>
<feature type="signal peptide" evidence="3">
    <location>
        <begin position="1"/>
        <end position="21"/>
    </location>
</feature>
<comment type="similarity">
    <text evidence="2">Belongs to the histidine acid phosphatase family.</text>
</comment>
<dbReference type="Pfam" id="PF00328">
    <property type="entry name" value="His_Phos_2"/>
    <property type="match status" value="1"/>
</dbReference>
<dbReference type="GO" id="GO:0003993">
    <property type="term" value="F:acid phosphatase activity"/>
    <property type="evidence" value="ECO:0007669"/>
    <property type="project" value="UniProtKB-EC"/>
</dbReference>
<protein>
    <recommendedName>
        <fullName evidence="6">Phosphatase</fullName>
    </recommendedName>
</protein>
<dbReference type="Gene3D" id="3.40.50.1240">
    <property type="entry name" value="Phosphoglycerate mutase-like"/>
    <property type="match status" value="1"/>
</dbReference>
<evidence type="ECO:0000256" key="3">
    <source>
        <dbReference type="SAM" id="SignalP"/>
    </source>
</evidence>
<dbReference type="InterPro" id="IPR033379">
    <property type="entry name" value="Acid_Pase_AS"/>
</dbReference>
<evidence type="ECO:0000313" key="4">
    <source>
        <dbReference type="EMBL" id="GMT11831.1"/>
    </source>
</evidence>